<evidence type="ECO:0000256" key="1">
    <source>
        <dbReference type="SAM" id="Phobius"/>
    </source>
</evidence>
<comment type="caution">
    <text evidence="2">The sequence shown here is derived from an EMBL/GenBank/DDBJ whole genome shotgun (WGS) entry which is preliminary data.</text>
</comment>
<accession>A0A1A9RH20</accession>
<feature type="transmembrane region" description="Helical" evidence="1">
    <location>
        <begin position="92"/>
        <end position="113"/>
    </location>
</feature>
<dbReference type="Proteomes" id="UP000077589">
    <property type="component" value="Unassembled WGS sequence"/>
</dbReference>
<evidence type="ECO:0000313" key="2">
    <source>
        <dbReference type="EMBL" id="OAM17548.1"/>
    </source>
</evidence>
<proteinExistence type="predicted"/>
<organism evidence="2 3">
    <name type="scientific">Eikenella corrodens</name>
    <dbReference type="NCBI Taxonomy" id="539"/>
    <lineage>
        <taxon>Bacteria</taxon>
        <taxon>Pseudomonadati</taxon>
        <taxon>Pseudomonadota</taxon>
        <taxon>Betaproteobacteria</taxon>
        <taxon>Neisseriales</taxon>
        <taxon>Neisseriaceae</taxon>
        <taxon>Eikenella</taxon>
    </lineage>
</organism>
<evidence type="ECO:0000313" key="3">
    <source>
        <dbReference type="Proteomes" id="UP000077589"/>
    </source>
</evidence>
<gene>
    <name evidence="2" type="ORF">A7P90_07395</name>
</gene>
<reference evidence="3" key="1">
    <citation type="submission" date="2016-05" db="EMBL/GenBank/DDBJ databases">
        <title>Draft genome of Corynebacterium afermentans subsp. afermentans LCDC 88199T.</title>
        <authorList>
            <person name="Bernier A.-M."/>
            <person name="Bernard K."/>
        </authorList>
    </citation>
    <scope>NUCLEOTIDE SEQUENCE [LARGE SCALE GENOMIC DNA]</scope>
    <source>
        <strain evidence="3">NML04-0072</strain>
    </source>
</reference>
<dbReference type="EMBL" id="LXSG01000035">
    <property type="protein sequence ID" value="OAM17548.1"/>
    <property type="molecule type" value="Genomic_DNA"/>
</dbReference>
<name>A0A1A9RH20_EIKCO</name>
<keyword evidence="1" id="KW-0472">Membrane</keyword>
<dbReference type="AlphaFoldDB" id="A0A1A9RH20"/>
<keyword evidence="1" id="KW-0812">Transmembrane</keyword>
<keyword evidence="1" id="KW-1133">Transmembrane helix</keyword>
<protein>
    <submittedName>
        <fullName evidence="2">Uncharacterized protein</fullName>
    </submittedName>
</protein>
<sequence length="169" mass="18655">MAADGITNSKKMPAPLFLRRHESGGKAGLQTRHFIRQPIPPLRLPESAASTKLKPCAGINACPAAVLPTLRLPPENEGLGADILMEVIDMDWMGKLSIFPLYIVFSLFFKWIISWDVAEKSKSGRQAGSSAGRRGIGIRSKSACGRCWCGRPGQCFACWPWWYKFAGQF</sequence>